<dbReference type="RefSeq" id="WP_140473741.1">
    <property type="nucleotide sequence ID" value="NZ_RCZD01000008.1"/>
</dbReference>
<feature type="compositionally biased region" description="Basic and acidic residues" evidence="1">
    <location>
        <begin position="13"/>
        <end position="23"/>
    </location>
</feature>
<protein>
    <submittedName>
        <fullName evidence="2">Uncharacterized protein</fullName>
    </submittedName>
</protein>
<dbReference type="AlphaFoldDB" id="A0A502GH11"/>
<name>A0A502GH11_9GAMM</name>
<reference evidence="2 3" key="1">
    <citation type="journal article" date="2019" name="Environ. Microbiol.">
        <title>Species interactions and distinct microbial communities in high Arctic permafrost affected cryosols are associated with the CH4 and CO2 gas fluxes.</title>
        <authorList>
            <person name="Altshuler I."/>
            <person name="Hamel J."/>
            <person name="Turney S."/>
            <person name="Magnuson E."/>
            <person name="Levesque R."/>
            <person name="Greer C."/>
            <person name="Whyte L.G."/>
        </authorList>
    </citation>
    <scope>NUCLEOTIDE SEQUENCE [LARGE SCALE GENOMIC DNA]</scope>
    <source>
        <strain evidence="2 3">E4</strain>
    </source>
</reference>
<dbReference type="EMBL" id="RCZD01000008">
    <property type="protein sequence ID" value="TPG60013.1"/>
    <property type="molecule type" value="Genomic_DNA"/>
</dbReference>
<feature type="region of interest" description="Disordered" evidence="1">
    <location>
        <begin position="1"/>
        <end position="23"/>
    </location>
</feature>
<accession>A0A502GH11</accession>
<evidence type="ECO:0000313" key="2">
    <source>
        <dbReference type="EMBL" id="TPG60013.1"/>
    </source>
</evidence>
<gene>
    <name evidence="2" type="ORF">EAH77_15715</name>
</gene>
<keyword evidence="3" id="KW-1185">Reference proteome</keyword>
<feature type="compositionally biased region" description="Polar residues" evidence="1">
    <location>
        <begin position="1"/>
        <end position="11"/>
    </location>
</feature>
<organism evidence="2 3">
    <name type="scientific">Ewingella americana</name>
    <dbReference type="NCBI Taxonomy" id="41202"/>
    <lineage>
        <taxon>Bacteria</taxon>
        <taxon>Pseudomonadati</taxon>
        <taxon>Pseudomonadota</taxon>
        <taxon>Gammaproteobacteria</taxon>
        <taxon>Enterobacterales</taxon>
        <taxon>Yersiniaceae</taxon>
        <taxon>Ewingella</taxon>
    </lineage>
</organism>
<comment type="caution">
    <text evidence="2">The sequence shown here is derived from an EMBL/GenBank/DDBJ whole genome shotgun (WGS) entry which is preliminary data.</text>
</comment>
<proteinExistence type="predicted"/>
<dbReference type="Proteomes" id="UP000317663">
    <property type="component" value="Unassembled WGS sequence"/>
</dbReference>
<evidence type="ECO:0000313" key="3">
    <source>
        <dbReference type="Proteomes" id="UP000317663"/>
    </source>
</evidence>
<sequence>MTEQNSSQPAYTTEKHSKGDGREKYLITTTGHIEWMEPDLLVIDDLDLALTPRSKAALAKYLSFSAKLMKLLSDNGENHGKFKSIFASIASTQNLDIVVKVETNEENQDVAVGFLSPSVFRILNDAVKQELLPQLIAHPHIHLRYMDVSAEDSTLVFCIEDLENPTVLEFAGKKWQPGFVVNNSSIGLYTFSVTPALIPHKSVSFYSLPFSVEGVVLYPSSWEEIVSPQFVNDCLGMAKWCAKGINNWEKRLNNELSVNEYQNLMSCLLPRQDLIPEQKILGRLALIYDAHNISPEDGKPSKLWAKSAMAGTLVSEFLKISLDLDLENEWECAPVYGVGKLLDNTTDLEGAADNSSAKAALDNLTWPVNTNE</sequence>
<evidence type="ECO:0000256" key="1">
    <source>
        <dbReference type="SAM" id="MobiDB-lite"/>
    </source>
</evidence>